<name>A0ABM7KWN4_9MYCO</name>
<dbReference type="PANTHER" id="PTHR43734:SF1">
    <property type="entry name" value="PHYTOENE DESATURASE"/>
    <property type="match status" value="1"/>
</dbReference>
<proteinExistence type="predicted"/>
<gene>
    <name evidence="2" type="ORF">MBRA_58430</name>
</gene>
<dbReference type="RefSeq" id="WP_163659991.1">
    <property type="nucleotide sequence ID" value="NZ_AP022607.1"/>
</dbReference>
<organism evidence="2 3">
    <name type="scientific">Mycobacterium branderi</name>
    <dbReference type="NCBI Taxonomy" id="43348"/>
    <lineage>
        <taxon>Bacteria</taxon>
        <taxon>Bacillati</taxon>
        <taxon>Actinomycetota</taxon>
        <taxon>Actinomycetes</taxon>
        <taxon>Mycobacteriales</taxon>
        <taxon>Mycobacteriaceae</taxon>
        <taxon>Mycobacterium</taxon>
    </lineage>
</organism>
<dbReference type="InterPro" id="IPR036188">
    <property type="entry name" value="FAD/NAD-bd_sf"/>
</dbReference>
<dbReference type="Gene3D" id="3.50.50.60">
    <property type="entry name" value="FAD/NAD(P)-binding domain"/>
    <property type="match status" value="2"/>
</dbReference>
<dbReference type="InterPro" id="IPR002937">
    <property type="entry name" value="Amino_oxidase"/>
</dbReference>
<geneLocation type="plasmid" evidence="2 3">
    <name>pJCM12687</name>
</geneLocation>
<evidence type="ECO:0000313" key="2">
    <source>
        <dbReference type="EMBL" id="BBZ15648.1"/>
    </source>
</evidence>
<dbReference type="Pfam" id="PF01593">
    <property type="entry name" value="Amino_oxidase"/>
    <property type="match status" value="1"/>
</dbReference>
<reference evidence="2 3" key="1">
    <citation type="journal article" date="2019" name="Emerg. Microbes Infect.">
        <title>Comprehensive subspecies identification of 175 nontuberculous mycobacteria species based on 7547 genomic profiles.</title>
        <authorList>
            <person name="Matsumoto Y."/>
            <person name="Kinjo T."/>
            <person name="Motooka D."/>
            <person name="Nabeya D."/>
            <person name="Jung N."/>
            <person name="Uechi K."/>
            <person name="Horii T."/>
            <person name="Iida T."/>
            <person name="Fujita J."/>
            <person name="Nakamura S."/>
        </authorList>
    </citation>
    <scope>NUCLEOTIDE SEQUENCE [LARGE SCALE GENOMIC DNA]</scope>
    <source>
        <strain evidence="2 3">JCM 12687</strain>
        <plasmid evidence="2">pJCM12687</plasmid>
    </source>
</reference>
<dbReference type="PANTHER" id="PTHR43734">
    <property type="entry name" value="PHYTOENE DESATURASE"/>
    <property type="match status" value="1"/>
</dbReference>
<dbReference type="SUPFAM" id="SSF51905">
    <property type="entry name" value="FAD/NAD(P)-binding domain"/>
    <property type="match status" value="1"/>
</dbReference>
<evidence type="ECO:0000259" key="1">
    <source>
        <dbReference type="Pfam" id="PF01593"/>
    </source>
</evidence>
<feature type="domain" description="Amine oxidase" evidence="1">
    <location>
        <begin position="19"/>
        <end position="332"/>
    </location>
</feature>
<accession>A0ABM7KWN4</accession>
<protein>
    <recommendedName>
        <fullName evidence="1">Amine oxidase domain-containing protein</fullName>
    </recommendedName>
</protein>
<dbReference type="EMBL" id="AP022607">
    <property type="protein sequence ID" value="BBZ15648.1"/>
    <property type="molecule type" value="Genomic_DNA"/>
</dbReference>
<evidence type="ECO:0000313" key="3">
    <source>
        <dbReference type="Proteomes" id="UP000467379"/>
    </source>
</evidence>
<keyword evidence="2" id="KW-0614">Plasmid</keyword>
<keyword evidence="3" id="KW-1185">Reference proteome</keyword>
<dbReference type="Proteomes" id="UP000467379">
    <property type="component" value="Plasmid pJCM12687"/>
</dbReference>
<sequence length="501" mass="55061">MASDGQVIHADAILAGGSLAGLVAAAVLSRQGYRVIVLEETGHLGSRVGGTQVDGYWIDWGHRDGHGVGDIAFAPVFTRRAAEAVGISAPLRPFVGSCLRVHWLPDQRVTELPMESVVGTSADPVQQVRSLCTCFGVAPDRLEQVTKSILDAMMQLVGISDEEAHALIPARLADWLVRNVSEPEARRVILQQNELVPLGPNESLGRYITHLKTFAGEAGAVVIDHERVGGVQGIVTAFADVVKDNGGQILLNMKPLEVMVGDHEVQGVIALDESSLVHEFRAPIVITDYEGWRLPEFVDPDLLPAGFVEAASDLRQYSVALPSWWAGLSRLPRRRSDGEVEDHASPWQRIFRGRADVKHAYGGWFFTSAFSRNSAPPGKHLLTFWLETFSESGKPGWRSWADARADLDVAIDYLHQYYADLDECVEWSRYQYKTPPSWLSWYLKPAYRHPVKVSTIDGFYVASATAETKGSFLDIECAVGLEAAELAQQERGHLVSDAHGH</sequence>